<dbReference type="RefSeq" id="WP_210025732.1">
    <property type="nucleotide sequence ID" value="NZ_JAGINU010000001.1"/>
</dbReference>
<dbReference type="Proteomes" id="UP001519295">
    <property type="component" value="Unassembled WGS sequence"/>
</dbReference>
<dbReference type="EMBL" id="JAGINU010000001">
    <property type="protein sequence ID" value="MBP2365884.1"/>
    <property type="molecule type" value="Genomic_DNA"/>
</dbReference>
<evidence type="ECO:0000313" key="2">
    <source>
        <dbReference type="Proteomes" id="UP001519295"/>
    </source>
</evidence>
<keyword evidence="2" id="KW-1185">Reference proteome</keyword>
<name>A0ABS4VPN4_9PSEU</name>
<evidence type="ECO:0000313" key="1">
    <source>
        <dbReference type="EMBL" id="MBP2365884.1"/>
    </source>
</evidence>
<accession>A0ABS4VPN4</accession>
<protein>
    <submittedName>
        <fullName evidence="1">Uncharacterized protein</fullName>
    </submittedName>
</protein>
<sequence length="96" mass="11061">MVDDEPEVPNELEALRRENALLRLRVDRLERELTSTTPLIEQAKHLAVWDFTPYGITPDASWVAVDRAKMMSLMGALARIDHWNPWGTDIEPRPQP</sequence>
<organism evidence="1 2">
    <name type="scientific">Pseudonocardia parietis</name>
    <dbReference type="NCBI Taxonomy" id="570936"/>
    <lineage>
        <taxon>Bacteria</taxon>
        <taxon>Bacillati</taxon>
        <taxon>Actinomycetota</taxon>
        <taxon>Actinomycetes</taxon>
        <taxon>Pseudonocardiales</taxon>
        <taxon>Pseudonocardiaceae</taxon>
        <taxon>Pseudonocardia</taxon>
    </lineage>
</organism>
<gene>
    <name evidence="1" type="ORF">JOF36_001580</name>
</gene>
<proteinExistence type="predicted"/>
<comment type="caution">
    <text evidence="1">The sequence shown here is derived from an EMBL/GenBank/DDBJ whole genome shotgun (WGS) entry which is preliminary data.</text>
</comment>
<reference evidence="1 2" key="1">
    <citation type="submission" date="2021-03" db="EMBL/GenBank/DDBJ databases">
        <title>Sequencing the genomes of 1000 actinobacteria strains.</title>
        <authorList>
            <person name="Klenk H.-P."/>
        </authorList>
    </citation>
    <scope>NUCLEOTIDE SEQUENCE [LARGE SCALE GENOMIC DNA]</scope>
    <source>
        <strain evidence="1 2">DSM 45256</strain>
    </source>
</reference>